<keyword evidence="2" id="KW-1185">Reference proteome</keyword>
<dbReference type="AlphaFoldDB" id="A0AAN8NH91"/>
<protein>
    <submittedName>
        <fullName evidence="1">Uncharacterized protein</fullName>
    </submittedName>
</protein>
<dbReference type="EMBL" id="JAGTTL010000002">
    <property type="protein sequence ID" value="KAK6327571.1"/>
    <property type="molecule type" value="Genomic_DNA"/>
</dbReference>
<comment type="caution">
    <text evidence="1">The sequence shown here is derived from an EMBL/GenBank/DDBJ whole genome shotgun (WGS) entry which is preliminary data.</text>
</comment>
<dbReference type="PANTHER" id="PTHR15740:SF2">
    <property type="entry name" value="ACTIVITY-DEPENDENT NEUROPROTECTOR HOMEOBOX PROTEIN 2"/>
    <property type="match status" value="1"/>
</dbReference>
<name>A0AAN8NH91_9TELE</name>
<evidence type="ECO:0000313" key="2">
    <source>
        <dbReference type="Proteomes" id="UP001356427"/>
    </source>
</evidence>
<dbReference type="Proteomes" id="UP001356427">
    <property type="component" value="Unassembled WGS sequence"/>
</dbReference>
<proteinExistence type="predicted"/>
<sequence>MRREYRLYTDDSGNLLFPNFDINTTAPKEILRDAELKLALVTNSLDLIFLKMQPGAVPHQEGVLGALQETMVIRAEVSTLFGMKHTKCMKAIQRNSPTIFMGFNMS</sequence>
<evidence type="ECO:0000313" key="1">
    <source>
        <dbReference type="EMBL" id="KAK6327571.1"/>
    </source>
</evidence>
<reference evidence="1 2" key="1">
    <citation type="submission" date="2021-04" db="EMBL/GenBank/DDBJ databases">
        <authorList>
            <person name="De Guttry C."/>
            <person name="Zahm M."/>
            <person name="Klopp C."/>
            <person name="Cabau C."/>
            <person name="Louis A."/>
            <person name="Berthelot C."/>
            <person name="Parey E."/>
            <person name="Roest Crollius H."/>
            <person name="Montfort J."/>
            <person name="Robinson-Rechavi M."/>
            <person name="Bucao C."/>
            <person name="Bouchez O."/>
            <person name="Gislard M."/>
            <person name="Lluch J."/>
            <person name="Milhes M."/>
            <person name="Lampietro C."/>
            <person name="Lopez Roques C."/>
            <person name="Donnadieu C."/>
            <person name="Braasch I."/>
            <person name="Desvignes T."/>
            <person name="Postlethwait J."/>
            <person name="Bobe J."/>
            <person name="Wedekind C."/>
            <person name="Guiguen Y."/>
        </authorList>
    </citation>
    <scope>NUCLEOTIDE SEQUENCE [LARGE SCALE GENOMIC DNA]</scope>
    <source>
        <strain evidence="1">Cs_M1</strain>
        <tissue evidence="1">Blood</tissue>
    </source>
</reference>
<gene>
    <name evidence="1" type="ORF">J4Q44_G00032160</name>
</gene>
<dbReference type="InterPro" id="IPR038861">
    <property type="entry name" value="ADNP/ADNP2"/>
</dbReference>
<dbReference type="PANTHER" id="PTHR15740">
    <property type="entry name" value="NEUROPROTECTIVE PEPTIDE-CONTAINING PROTEIN"/>
    <property type="match status" value="1"/>
</dbReference>
<dbReference type="GO" id="GO:0005634">
    <property type="term" value="C:nucleus"/>
    <property type="evidence" value="ECO:0007669"/>
    <property type="project" value="TreeGrafter"/>
</dbReference>
<organism evidence="1 2">
    <name type="scientific">Coregonus suidteri</name>
    <dbReference type="NCBI Taxonomy" id="861788"/>
    <lineage>
        <taxon>Eukaryota</taxon>
        <taxon>Metazoa</taxon>
        <taxon>Chordata</taxon>
        <taxon>Craniata</taxon>
        <taxon>Vertebrata</taxon>
        <taxon>Euteleostomi</taxon>
        <taxon>Actinopterygii</taxon>
        <taxon>Neopterygii</taxon>
        <taxon>Teleostei</taxon>
        <taxon>Protacanthopterygii</taxon>
        <taxon>Salmoniformes</taxon>
        <taxon>Salmonidae</taxon>
        <taxon>Coregoninae</taxon>
        <taxon>Coregonus</taxon>
    </lineage>
</organism>
<accession>A0AAN8NH91</accession>
<dbReference type="GO" id="GO:0010468">
    <property type="term" value="P:regulation of gene expression"/>
    <property type="evidence" value="ECO:0007669"/>
    <property type="project" value="TreeGrafter"/>
</dbReference>